<dbReference type="HOGENOM" id="CLU_014337_0_0_1"/>
<evidence type="ECO:0000313" key="2">
    <source>
        <dbReference type="EMBL" id="EJT72033.1"/>
    </source>
</evidence>
<dbReference type="GO" id="GO:0003688">
    <property type="term" value="F:DNA replication origin binding"/>
    <property type="evidence" value="ECO:0007669"/>
    <property type="project" value="TreeGrafter"/>
</dbReference>
<feature type="region of interest" description="Disordered" evidence="1">
    <location>
        <begin position="1"/>
        <end position="21"/>
    </location>
</feature>
<feature type="region of interest" description="Disordered" evidence="1">
    <location>
        <begin position="522"/>
        <end position="583"/>
    </location>
</feature>
<keyword evidence="4" id="KW-1185">Reference proteome</keyword>
<accession>J3PCR3</accession>
<dbReference type="Proteomes" id="UP000006039">
    <property type="component" value="Unassembled WGS sequence"/>
</dbReference>
<feature type="region of interest" description="Disordered" evidence="1">
    <location>
        <begin position="734"/>
        <end position="756"/>
    </location>
</feature>
<dbReference type="EnsemblFungi" id="EJT72033">
    <property type="protein sequence ID" value="EJT72033"/>
    <property type="gene ID" value="GGTG_11281"/>
</dbReference>
<reference evidence="2" key="3">
    <citation type="submission" date="2010-09" db="EMBL/GenBank/DDBJ databases">
        <title>Annotation of Gaeumannomyces graminis var. tritici R3-111a-1.</title>
        <authorList>
            <consortium name="The Broad Institute Genome Sequencing Platform"/>
            <person name="Ma L.-J."/>
            <person name="Dead R."/>
            <person name="Young S.K."/>
            <person name="Zeng Q."/>
            <person name="Gargeya S."/>
            <person name="Fitzgerald M."/>
            <person name="Haas B."/>
            <person name="Abouelleil A."/>
            <person name="Alvarado L."/>
            <person name="Arachchi H.M."/>
            <person name="Berlin A."/>
            <person name="Brown A."/>
            <person name="Chapman S.B."/>
            <person name="Chen Z."/>
            <person name="Dunbar C."/>
            <person name="Freedman E."/>
            <person name="Gearin G."/>
            <person name="Gellesch M."/>
            <person name="Goldberg J."/>
            <person name="Griggs A."/>
            <person name="Gujja S."/>
            <person name="Heiman D."/>
            <person name="Howarth C."/>
            <person name="Larson L."/>
            <person name="Lui A."/>
            <person name="MacDonald P.J.P."/>
            <person name="Mehta T."/>
            <person name="Montmayeur A."/>
            <person name="Murphy C."/>
            <person name="Neiman D."/>
            <person name="Pearson M."/>
            <person name="Priest M."/>
            <person name="Roberts A."/>
            <person name="Saif S."/>
            <person name="Shea T."/>
            <person name="Shenoy N."/>
            <person name="Sisk P."/>
            <person name="Stolte C."/>
            <person name="Sykes S."/>
            <person name="Yandava C."/>
            <person name="Wortman J."/>
            <person name="Nusbaum C."/>
            <person name="Birren B."/>
        </authorList>
    </citation>
    <scope>NUCLEOTIDE SEQUENCE</scope>
    <source>
        <strain evidence="2">R3-111a-1</strain>
    </source>
</reference>
<reference evidence="3" key="5">
    <citation type="submission" date="2018-04" db="UniProtKB">
        <authorList>
            <consortium name="EnsemblFungi"/>
        </authorList>
    </citation>
    <scope>IDENTIFICATION</scope>
    <source>
        <strain evidence="3">R3-111a-1</strain>
    </source>
</reference>
<gene>
    <name evidence="3" type="primary">20351739</name>
    <name evidence="2" type="ORF">GGTG_11281</name>
</gene>
<dbReference type="eggNOG" id="ENOG502QV85">
    <property type="taxonomic scope" value="Eukaryota"/>
</dbReference>
<reference evidence="2" key="2">
    <citation type="submission" date="2010-07" db="EMBL/GenBank/DDBJ databases">
        <authorList>
            <consortium name="The Broad Institute Genome Sequencing Platform"/>
            <consortium name="Broad Institute Genome Sequencing Center for Infectious Disease"/>
            <person name="Ma L.-J."/>
            <person name="Dead R."/>
            <person name="Young S."/>
            <person name="Zeng Q."/>
            <person name="Koehrsen M."/>
            <person name="Alvarado L."/>
            <person name="Berlin A."/>
            <person name="Chapman S.B."/>
            <person name="Chen Z."/>
            <person name="Freedman E."/>
            <person name="Gellesch M."/>
            <person name="Goldberg J."/>
            <person name="Griggs A."/>
            <person name="Gujja S."/>
            <person name="Heilman E.R."/>
            <person name="Heiman D."/>
            <person name="Hepburn T."/>
            <person name="Howarth C."/>
            <person name="Jen D."/>
            <person name="Larson L."/>
            <person name="Mehta T."/>
            <person name="Neiman D."/>
            <person name="Pearson M."/>
            <person name="Roberts A."/>
            <person name="Saif S."/>
            <person name="Shea T."/>
            <person name="Shenoy N."/>
            <person name="Sisk P."/>
            <person name="Stolte C."/>
            <person name="Sykes S."/>
            <person name="Walk T."/>
            <person name="White J."/>
            <person name="Yandava C."/>
            <person name="Haas B."/>
            <person name="Nusbaum C."/>
            <person name="Birren B."/>
        </authorList>
    </citation>
    <scope>NUCLEOTIDE SEQUENCE</scope>
    <source>
        <strain evidence="2">R3-111a-1</strain>
    </source>
</reference>
<feature type="region of interest" description="Disordered" evidence="1">
    <location>
        <begin position="202"/>
        <end position="493"/>
    </location>
</feature>
<dbReference type="RefSeq" id="XP_009227430.1">
    <property type="nucleotide sequence ID" value="XM_009229166.1"/>
</dbReference>
<sequence>MTMQLSSALAPPSSAPAAAPQPVQVQAQAHTHAHAHAYAHAPSYARSVLPPRNVREDTIEDAYVQFILCCNPAVPHDTDTTGLKDAFRVPPKSEGKTFSTFHLYQLIGQLTQKEEIKTWGDLALRLGVEPPNHEKNQSTQKIQQYAVRLKRWMKSMHIDAFFDYLYNNPHPYWTQIPHEHIPIEEIVRDGVAPEDDMALRALLPHIRPRRGRRTREDDEAARPSSSKVARLDSPPAPECAAGGRTDLLEPWAAGSEGRNSAHQGLGAPSTSHPWAPDASQTPFTAHPQSAITPSTRADFWADEPRSAMTPNKSSRGHKRHGPKVVSSAWRSGQASSGKTRGRPPINRASNEGPFSAYPADGSTMSAFRPSPPDTAVMPVTPTTAPSWAASSSSGGNSTMAVADVMTTLQQQPQQQLRQHPQLQHEIQAQPQAQAQPQLQQQHQYNPHSQQQRQQRYPTPPALPSLNAALSLQEQQPQSFQGERPSKPKGLSLQVPERVGGEIRLATPPPVVMVNGLAMPMASAPASTPPLSADRRLDGGVPSGDVPQTVVQDRAPEPFDYGNPRSNPNGQLTDLPPPIQMPEEPGPKQKVNYLDSSDRTNVEALQGFFMHEIMTGNWVDKNGNKLPAGGADEAAAIVATVIETLQKEAPNEKTFLLNASALAGGKLLMTTTSLKITVIEVLEDRTEYSCEWQLQLGSCKGLYKMTEVVYHAKWKLPPPGSLGLINRHDANVAAAAKPSPPAPAKAPSEGASSIATASTDTVVNKSSIARPAGVGVGDESLSGQPGVPIGSGTAAQTDGGSVEHWKEKCRKLTELLDSRKTEHPADHWRNMYLELAEMYKSKDLELARFQSRIMEAMRDPRLDRE</sequence>
<dbReference type="OrthoDB" id="2104370at2759"/>
<feature type="compositionally biased region" description="Polar residues" evidence="1">
    <location>
        <begin position="328"/>
        <end position="338"/>
    </location>
</feature>
<feature type="compositionally biased region" description="Polar residues" evidence="1">
    <location>
        <begin position="257"/>
        <end position="295"/>
    </location>
</feature>
<organism evidence="2">
    <name type="scientific">Gaeumannomyces tritici (strain R3-111a-1)</name>
    <name type="common">Wheat and barley take-all root rot fungus</name>
    <name type="synonym">Gaeumannomyces graminis var. tritici</name>
    <dbReference type="NCBI Taxonomy" id="644352"/>
    <lineage>
        <taxon>Eukaryota</taxon>
        <taxon>Fungi</taxon>
        <taxon>Dikarya</taxon>
        <taxon>Ascomycota</taxon>
        <taxon>Pezizomycotina</taxon>
        <taxon>Sordariomycetes</taxon>
        <taxon>Sordariomycetidae</taxon>
        <taxon>Magnaporthales</taxon>
        <taxon>Magnaporthaceae</taxon>
        <taxon>Gaeumannomyces</taxon>
    </lineage>
</organism>
<feature type="compositionally biased region" description="Low complexity" evidence="1">
    <location>
        <begin position="373"/>
        <end position="393"/>
    </location>
</feature>
<protein>
    <recommendedName>
        <fullName evidence="5">ARS-binding protein 2</fullName>
    </recommendedName>
</protein>
<dbReference type="GeneID" id="20351739"/>
<dbReference type="STRING" id="644352.J3PCR3"/>
<dbReference type="PANTHER" id="PTHR42048:SF1">
    <property type="entry name" value="ARS-BINDING PROTEIN 2"/>
    <property type="match status" value="1"/>
</dbReference>
<dbReference type="InterPro" id="IPR018562">
    <property type="entry name" value="ARS-binding_2"/>
</dbReference>
<reference evidence="3" key="4">
    <citation type="journal article" date="2015" name="G3 (Bethesda)">
        <title>Genome sequences of three phytopathogenic species of the Magnaporthaceae family of fungi.</title>
        <authorList>
            <person name="Okagaki L.H."/>
            <person name="Nunes C.C."/>
            <person name="Sailsbery J."/>
            <person name="Clay B."/>
            <person name="Brown D."/>
            <person name="John T."/>
            <person name="Oh Y."/>
            <person name="Young N."/>
            <person name="Fitzgerald M."/>
            <person name="Haas B.J."/>
            <person name="Zeng Q."/>
            <person name="Young S."/>
            <person name="Adiconis X."/>
            <person name="Fan L."/>
            <person name="Levin J.Z."/>
            <person name="Mitchell T.K."/>
            <person name="Okubara P.A."/>
            <person name="Farman M.L."/>
            <person name="Kohn L.M."/>
            <person name="Birren B."/>
            <person name="Ma L.-J."/>
            <person name="Dean R.A."/>
        </authorList>
    </citation>
    <scope>NUCLEOTIDE SEQUENCE</scope>
    <source>
        <strain evidence="3">R3-111a-1</strain>
    </source>
</reference>
<feature type="region of interest" description="Disordered" evidence="1">
    <location>
        <begin position="772"/>
        <end position="801"/>
    </location>
</feature>
<evidence type="ECO:0000313" key="4">
    <source>
        <dbReference type="Proteomes" id="UP000006039"/>
    </source>
</evidence>
<feature type="compositionally biased region" description="Low complexity" evidence="1">
    <location>
        <begin position="408"/>
        <end position="456"/>
    </location>
</feature>
<dbReference type="Pfam" id="PF09441">
    <property type="entry name" value="Abp2"/>
    <property type="match status" value="1"/>
</dbReference>
<feature type="compositionally biased region" description="Low complexity" evidence="1">
    <location>
        <begin position="522"/>
        <end position="531"/>
    </location>
</feature>
<evidence type="ECO:0008006" key="5">
    <source>
        <dbReference type="Google" id="ProtNLM"/>
    </source>
</evidence>
<name>J3PCR3_GAET3</name>
<dbReference type="AlphaFoldDB" id="J3PCR3"/>
<evidence type="ECO:0000313" key="3">
    <source>
        <dbReference type="EnsemblFungi" id="EJT72033"/>
    </source>
</evidence>
<proteinExistence type="predicted"/>
<dbReference type="PANTHER" id="PTHR42048">
    <property type="entry name" value="ARS-BINDING PROTEIN 2"/>
    <property type="match status" value="1"/>
</dbReference>
<dbReference type="EMBL" id="GL385400">
    <property type="protein sequence ID" value="EJT72033.1"/>
    <property type="molecule type" value="Genomic_DNA"/>
</dbReference>
<dbReference type="VEuPathDB" id="FungiDB:GGTG_11281"/>
<reference evidence="4" key="1">
    <citation type="submission" date="2010-07" db="EMBL/GenBank/DDBJ databases">
        <title>The genome sequence of Gaeumannomyces graminis var. tritici strain R3-111a-1.</title>
        <authorList>
            <consortium name="The Broad Institute Genome Sequencing Platform"/>
            <person name="Ma L.-J."/>
            <person name="Dead R."/>
            <person name="Young S."/>
            <person name="Zeng Q."/>
            <person name="Koehrsen M."/>
            <person name="Alvarado L."/>
            <person name="Berlin A."/>
            <person name="Chapman S.B."/>
            <person name="Chen Z."/>
            <person name="Freedman E."/>
            <person name="Gellesch M."/>
            <person name="Goldberg J."/>
            <person name="Griggs A."/>
            <person name="Gujja S."/>
            <person name="Heilman E.R."/>
            <person name="Heiman D."/>
            <person name="Hepburn T."/>
            <person name="Howarth C."/>
            <person name="Jen D."/>
            <person name="Larson L."/>
            <person name="Mehta T."/>
            <person name="Neiman D."/>
            <person name="Pearson M."/>
            <person name="Roberts A."/>
            <person name="Saif S."/>
            <person name="Shea T."/>
            <person name="Shenoy N."/>
            <person name="Sisk P."/>
            <person name="Stolte C."/>
            <person name="Sykes S."/>
            <person name="Walk T."/>
            <person name="White J."/>
            <person name="Yandava C."/>
            <person name="Haas B."/>
            <person name="Nusbaum C."/>
            <person name="Birren B."/>
        </authorList>
    </citation>
    <scope>NUCLEOTIDE SEQUENCE [LARGE SCALE GENOMIC DNA]</scope>
    <source>
        <strain evidence="4">R3-111a-1</strain>
    </source>
</reference>
<evidence type="ECO:0000256" key="1">
    <source>
        <dbReference type="SAM" id="MobiDB-lite"/>
    </source>
</evidence>